<dbReference type="AlphaFoldDB" id="A0A9D1F9A7"/>
<organism evidence="6 7">
    <name type="scientific">Candidatus Avoscillospira avistercoris</name>
    <dbReference type="NCBI Taxonomy" id="2840707"/>
    <lineage>
        <taxon>Bacteria</taxon>
        <taxon>Bacillati</taxon>
        <taxon>Bacillota</taxon>
        <taxon>Clostridia</taxon>
        <taxon>Eubacteriales</taxon>
        <taxon>Oscillospiraceae</taxon>
        <taxon>Oscillospiraceae incertae sedis</taxon>
        <taxon>Candidatus Avoscillospira</taxon>
    </lineage>
</organism>
<protein>
    <submittedName>
        <fullName evidence="6">Radical SAM protein</fullName>
    </submittedName>
</protein>
<dbReference type="Pfam" id="PF13186">
    <property type="entry name" value="SPASM"/>
    <property type="match status" value="1"/>
</dbReference>
<keyword evidence="2" id="KW-0479">Metal-binding</keyword>
<keyword evidence="3" id="KW-0408">Iron</keyword>
<dbReference type="Gene3D" id="3.20.20.70">
    <property type="entry name" value="Aldolase class I"/>
    <property type="match status" value="1"/>
</dbReference>
<dbReference type="InterPro" id="IPR013785">
    <property type="entry name" value="Aldolase_TIM"/>
</dbReference>
<dbReference type="InterPro" id="IPR058240">
    <property type="entry name" value="rSAM_sf"/>
</dbReference>
<dbReference type="GO" id="GO:0046872">
    <property type="term" value="F:metal ion binding"/>
    <property type="evidence" value="ECO:0007669"/>
    <property type="project" value="UniProtKB-KW"/>
</dbReference>
<sequence>MFAKLYLEITSRCNLACSFCPGTTRPAKFLTVEEFSALARRLRPHGQYLYFHVMGEPLLHPQLSELLQQAGELGFRVILTTNGTLLPKQQETLLAAPALHKVNLSLHAPEANGVTEFTPYLTGCTDFLQAAAKKRLLCSLRLWNLDGTDTVGQHQYNGQIVAALEQAFPRPWVQNTRGYRLADRVFLEWGEKFDWPDLQAPDRGETCFCYGLRDQVAVLSDGTVVPCCLDREGAMALGSLFETPLEEILETPRARAIYDGFSRREAVEPLCRTCGFARRF</sequence>
<dbReference type="EMBL" id="DVJJ01000038">
    <property type="protein sequence ID" value="HIS64126.1"/>
    <property type="molecule type" value="Genomic_DNA"/>
</dbReference>
<name>A0A9D1F9A7_9FIRM</name>
<keyword evidence="4" id="KW-0411">Iron-sulfur</keyword>
<evidence type="ECO:0000256" key="3">
    <source>
        <dbReference type="ARBA" id="ARBA00023004"/>
    </source>
</evidence>
<evidence type="ECO:0000256" key="1">
    <source>
        <dbReference type="ARBA" id="ARBA00022691"/>
    </source>
</evidence>
<dbReference type="CDD" id="cd21122">
    <property type="entry name" value="SPASM_rSAM"/>
    <property type="match status" value="1"/>
</dbReference>
<dbReference type="Pfam" id="PF04055">
    <property type="entry name" value="Radical_SAM"/>
    <property type="match status" value="1"/>
</dbReference>
<reference evidence="6" key="2">
    <citation type="journal article" date="2021" name="PeerJ">
        <title>Extensive microbial diversity within the chicken gut microbiome revealed by metagenomics and culture.</title>
        <authorList>
            <person name="Gilroy R."/>
            <person name="Ravi A."/>
            <person name="Getino M."/>
            <person name="Pursley I."/>
            <person name="Horton D.L."/>
            <person name="Alikhan N.F."/>
            <person name="Baker D."/>
            <person name="Gharbi K."/>
            <person name="Hall N."/>
            <person name="Watson M."/>
            <person name="Adriaenssens E.M."/>
            <person name="Foster-Nyarko E."/>
            <person name="Jarju S."/>
            <person name="Secka A."/>
            <person name="Antonio M."/>
            <person name="Oren A."/>
            <person name="Chaudhuri R.R."/>
            <person name="La Ragione R."/>
            <person name="Hildebrand F."/>
            <person name="Pallen M.J."/>
        </authorList>
    </citation>
    <scope>NUCLEOTIDE SEQUENCE</scope>
    <source>
        <strain evidence="6">ChiBcec16-1751</strain>
    </source>
</reference>
<evidence type="ECO:0000256" key="2">
    <source>
        <dbReference type="ARBA" id="ARBA00022723"/>
    </source>
</evidence>
<dbReference type="SFLD" id="SFLDG01067">
    <property type="entry name" value="SPASM/twitch_domain_containing"/>
    <property type="match status" value="1"/>
</dbReference>
<dbReference type="GO" id="GO:0051536">
    <property type="term" value="F:iron-sulfur cluster binding"/>
    <property type="evidence" value="ECO:0007669"/>
    <property type="project" value="UniProtKB-KW"/>
</dbReference>
<evidence type="ECO:0000313" key="6">
    <source>
        <dbReference type="EMBL" id="HIS64126.1"/>
    </source>
</evidence>
<evidence type="ECO:0000313" key="7">
    <source>
        <dbReference type="Proteomes" id="UP000886741"/>
    </source>
</evidence>
<dbReference type="CDD" id="cd01335">
    <property type="entry name" value="Radical_SAM"/>
    <property type="match status" value="1"/>
</dbReference>
<dbReference type="SFLD" id="SFLDS00029">
    <property type="entry name" value="Radical_SAM"/>
    <property type="match status" value="1"/>
</dbReference>
<dbReference type="SUPFAM" id="SSF102114">
    <property type="entry name" value="Radical SAM enzymes"/>
    <property type="match status" value="1"/>
</dbReference>
<reference evidence="6" key="1">
    <citation type="submission" date="2020-10" db="EMBL/GenBank/DDBJ databases">
        <authorList>
            <person name="Gilroy R."/>
        </authorList>
    </citation>
    <scope>NUCLEOTIDE SEQUENCE</scope>
    <source>
        <strain evidence="6">ChiBcec16-1751</strain>
    </source>
</reference>
<evidence type="ECO:0000256" key="4">
    <source>
        <dbReference type="ARBA" id="ARBA00023014"/>
    </source>
</evidence>
<dbReference type="InterPro" id="IPR050377">
    <property type="entry name" value="Radical_SAM_PqqE_MftC-like"/>
</dbReference>
<accession>A0A9D1F9A7</accession>
<feature type="domain" description="Radical SAM core" evidence="5">
    <location>
        <begin position="1"/>
        <end position="205"/>
    </location>
</feature>
<comment type="caution">
    <text evidence="6">The sequence shown here is derived from an EMBL/GenBank/DDBJ whole genome shotgun (WGS) entry which is preliminary data.</text>
</comment>
<dbReference type="Proteomes" id="UP000886741">
    <property type="component" value="Unassembled WGS sequence"/>
</dbReference>
<dbReference type="InterPro" id="IPR007197">
    <property type="entry name" value="rSAM"/>
</dbReference>
<evidence type="ECO:0000259" key="5">
    <source>
        <dbReference type="PROSITE" id="PS51918"/>
    </source>
</evidence>
<dbReference type="GO" id="GO:0003824">
    <property type="term" value="F:catalytic activity"/>
    <property type="evidence" value="ECO:0007669"/>
    <property type="project" value="InterPro"/>
</dbReference>
<proteinExistence type="predicted"/>
<dbReference type="InterPro" id="IPR023885">
    <property type="entry name" value="4Fe4S-binding_SPASM_dom"/>
</dbReference>
<gene>
    <name evidence="6" type="ORF">IAA83_01985</name>
</gene>
<keyword evidence="1" id="KW-0949">S-adenosyl-L-methionine</keyword>
<dbReference type="PANTHER" id="PTHR11228">
    <property type="entry name" value="RADICAL SAM DOMAIN PROTEIN"/>
    <property type="match status" value="1"/>
</dbReference>
<dbReference type="PANTHER" id="PTHR11228:SF7">
    <property type="entry name" value="PQQA PEPTIDE CYCLASE"/>
    <property type="match status" value="1"/>
</dbReference>
<dbReference type="PROSITE" id="PS51918">
    <property type="entry name" value="RADICAL_SAM"/>
    <property type="match status" value="1"/>
</dbReference>